<evidence type="ECO:0000313" key="3">
    <source>
        <dbReference type="EMBL" id="MFD0863415.1"/>
    </source>
</evidence>
<dbReference type="RefSeq" id="WP_386409436.1">
    <property type="nucleotide sequence ID" value="NZ_JBHTJH010000017.1"/>
</dbReference>
<dbReference type="EMBL" id="JBHTJH010000017">
    <property type="protein sequence ID" value="MFD0863415.1"/>
    <property type="molecule type" value="Genomic_DNA"/>
</dbReference>
<sequence>MINILNNILSVFFPEVCLACKHALISNEKHICTTCRHELPQTEYHAIKNNSTAKVLYGRVRVENATSLFFFQKDSRVQQLMHLLKYKGHEEISFLLGKWLGAQLKEVPYFDEIDIVIPVPLHPRRQRKRGYNQVTGFGKELSSMLNSTFDDSILYRTRFTKKMVFKKRLDRWQSLENSFQLTDESSLVGKHILLVDDVITTGATLESCANALLKVPGVKISVATMAITV</sequence>
<dbReference type="InterPro" id="IPR029057">
    <property type="entry name" value="PRTase-like"/>
</dbReference>
<gene>
    <name evidence="3" type="ORF">ACFQ1M_14465</name>
</gene>
<organism evidence="3 4">
    <name type="scientific">Sungkyunkwania multivorans</name>
    <dbReference type="NCBI Taxonomy" id="1173618"/>
    <lineage>
        <taxon>Bacteria</taxon>
        <taxon>Pseudomonadati</taxon>
        <taxon>Bacteroidota</taxon>
        <taxon>Flavobacteriia</taxon>
        <taxon>Flavobacteriales</taxon>
        <taxon>Flavobacteriaceae</taxon>
        <taxon>Sungkyunkwania</taxon>
    </lineage>
</organism>
<dbReference type="InterPro" id="IPR000836">
    <property type="entry name" value="PRTase_dom"/>
</dbReference>
<keyword evidence="4" id="KW-1185">Reference proteome</keyword>
<proteinExistence type="inferred from homology"/>
<dbReference type="Gene3D" id="3.40.50.2020">
    <property type="match status" value="1"/>
</dbReference>
<comment type="similarity">
    <text evidence="1">Belongs to the ComF/GntX family.</text>
</comment>
<evidence type="ECO:0000256" key="1">
    <source>
        <dbReference type="ARBA" id="ARBA00008007"/>
    </source>
</evidence>
<protein>
    <submittedName>
        <fullName evidence="3">ComF family protein</fullName>
    </submittedName>
</protein>
<dbReference type="CDD" id="cd06223">
    <property type="entry name" value="PRTases_typeI"/>
    <property type="match status" value="1"/>
</dbReference>
<accession>A0ABW3D2Z9</accession>
<dbReference type="Pfam" id="PF00156">
    <property type="entry name" value="Pribosyltran"/>
    <property type="match status" value="1"/>
</dbReference>
<comment type="caution">
    <text evidence="3">The sequence shown here is derived from an EMBL/GenBank/DDBJ whole genome shotgun (WGS) entry which is preliminary data.</text>
</comment>
<dbReference type="PANTHER" id="PTHR47505:SF1">
    <property type="entry name" value="DNA UTILIZATION PROTEIN YHGH"/>
    <property type="match status" value="1"/>
</dbReference>
<name>A0ABW3D2Z9_9FLAO</name>
<dbReference type="SUPFAM" id="SSF53271">
    <property type="entry name" value="PRTase-like"/>
    <property type="match status" value="1"/>
</dbReference>
<reference evidence="4" key="1">
    <citation type="journal article" date="2019" name="Int. J. Syst. Evol. Microbiol.">
        <title>The Global Catalogue of Microorganisms (GCM) 10K type strain sequencing project: providing services to taxonomists for standard genome sequencing and annotation.</title>
        <authorList>
            <consortium name="The Broad Institute Genomics Platform"/>
            <consortium name="The Broad Institute Genome Sequencing Center for Infectious Disease"/>
            <person name="Wu L."/>
            <person name="Ma J."/>
        </authorList>
    </citation>
    <scope>NUCLEOTIDE SEQUENCE [LARGE SCALE GENOMIC DNA]</scope>
    <source>
        <strain evidence="4">CCUG 62952</strain>
    </source>
</reference>
<dbReference type="Proteomes" id="UP001596978">
    <property type="component" value="Unassembled WGS sequence"/>
</dbReference>
<dbReference type="InterPro" id="IPR051910">
    <property type="entry name" value="ComF/GntX_DNA_util-trans"/>
</dbReference>
<dbReference type="PANTHER" id="PTHR47505">
    <property type="entry name" value="DNA UTILIZATION PROTEIN YHGH"/>
    <property type="match status" value="1"/>
</dbReference>
<evidence type="ECO:0000259" key="2">
    <source>
        <dbReference type="Pfam" id="PF00156"/>
    </source>
</evidence>
<feature type="domain" description="Phosphoribosyltransferase" evidence="2">
    <location>
        <begin position="172"/>
        <end position="224"/>
    </location>
</feature>
<evidence type="ECO:0000313" key="4">
    <source>
        <dbReference type="Proteomes" id="UP001596978"/>
    </source>
</evidence>